<dbReference type="PROSITE" id="PS51257">
    <property type="entry name" value="PROKAR_LIPOPROTEIN"/>
    <property type="match status" value="1"/>
</dbReference>
<dbReference type="EnsemblMetazoa" id="XM_028298884.2">
    <property type="protein sequence ID" value="XP_028154685.2"/>
    <property type="gene ID" value="LOC114348284"/>
</dbReference>
<protein>
    <submittedName>
        <fullName evidence="2">Uncharacterized protein</fullName>
    </submittedName>
</protein>
<organism evidence="2 3">
    <name type="scientific">Diabrotica virgifera virgifera</name>
    <name type="common">western corn rootworm</name>
    <dbReference type="NCBI Taxonomy" id="50390"/>
    <lineage>
        <taxon>Eukaryota</taxon>
        <taxon>Metazoa</taxon>
        <taxon>Ecdysozoa</taxon>
        <taxon>Arthropoda</taxon>
        <taxon>Hexapoda</taxon>
        <taxon>Insecta</taxon>
        <taxon>Pterygota</taxon>
        <taxon>Neoptera</taxon>
        <taxon>Endopterygota</taxon>
        <taxon>Coleoptera</taxon>
        <taxon>Polyphaga</taxon>
        <taxon>Cucujiformia</taxon>
        <taxon>Chrysomeloidea</taxon>
        <taxon>Chrysomelidae</taxon>
        <taxon>Galerucinae</taxon>
        <taxon>Diabroticina</taxon>
        <taxon>Diabroticites</taxon>
        <taxon>Diabrotica</taxon>
    </lineage>
</organism>
<proteinExistence type="predicted"/>
<evidence type="ECO:0000256" key="1">
    <source>
        <dbReference type="SAM" id="SignalP"/>
    </source>
</evidence>
<dbReference type="GeneID" id="114348284"/>
<dbReference type="Proteomes" id="UP001652700">
    <property type="component" value="Unplaced"/>
</dbReference>
<dbReference type="RefSeq" id="XP_028154685.2">
    <property type="nucleotide sequence ID" value="XM_028298884.2"/>
</dbReference>
<evidence type="ECO:0000313" key="2">
    <source>
        <dbReference type="EnsemblMetazoa" id="XP_028154685.2"/>
    </source>
</evidence>
<sequence>MVKILQLSFAVFLIYLNFVLACNDCSTNCETDCTSSNCQQDCSSTICQQDCRSSCQQNCRSTNCCQTACSSRNCVRRCNNPCPSPVTNPPRVIISTPSVEIVTPVYIRDTNRKEDSHSNSITNINNETLVANFNITNEVNLVNNISIPITVSSNNKVEVNIVPSSSNSTSTSDDKIIYINNSTCPDTPNPDKPCRTITVTERVPVLIPIPSKPIYIPVPYPVAIPRGPQQPGCCGTITPCYDNTCRPFQQTCGSSCTYPYQFQPTNPCGDMGCFKRPYAPSWSCSGSSYCSSMTVDCNYCNDNNFYMNYNSFRQCGNCYYK</sequence>
<feature type="signal peptide" evidence="1">
    <location>
        <begin position="1"/>
        <end position="21"/>
    </location>
</feature>
<feature type="chain" id="PRO_5046136505" evidence="1">
    <location>
        <begin position="22"/>
        <end position="321"/>
    </location>
</feature>
<name>A0ABM5J000_DIAVI</name>
<keyword evidence="1" id="KW-0732">Signal</keyword>
<accession>A0ABM5J000</accession>
<keyword evidence="3" id="KW-1185">Reference proteome</keyword>
<reference evidence="2" key="1">
    <citation type="submission" date="2025-05" db="UniProtKB">
        <authorList>
            <consortium name="EnsemblMetazoa"/>
        </authorList>
    </citation>
    <scope>IDENTIFICATION</scope>
</reference>
<evidence type="ECO:0000313" key="3">
    <source>
        <dbReference type="Proteomes" id="UP001652700"/>
    </source>
</evidence>